<sequence>MVFRSKRSLLVSALFLAGLFYLWSSGARDAIIPSPDTQQGTHQQQPQQPTKWPVDESIWRDQDYFWRKVKINYPVGELQKFPTWTPPKTFPKIQANFPAEPQAQRQKRVERQQAVKTTFLRCWTSYKKHAWMADELEPVSGGRKNPFGGWAATLVDSLDTLWIMDLRDEFAEAVAAVDDIDFTHTDLREINVFETTIRYLGGFLSAYEMSEDLRLLRKAAQVGEMIYKAFDTPNHMPITRWDLHAAIKGQKQDASSGTLVAEVGSLCMELTRLSQITGDDKWFDAAQRITDTFAAQQDSTELPGMWPLVVNTKDGVFNLGNSFTLGAMADSVYEYLPKMAAMTGGRLPVYQAMYEKAIDTASKYNFFRPMTPTNEDILISGPAKTIQGENGKKSVVNEHEGQHLVCFVGGMLAIGGRLFNRPKDVELAGKLTDGCVYTYKAFPHGVMPELFFMAACDSDTNCPWDEKRWKKEVVKANNKGVDSPDADADAIISDGHIPKGFTRIPDTRYILRPEAIESVMVLYRVTGRQDLVESAWDMFNAIEKVTATKLANTAVWEINDPSKMPSQSNSMESFWTGETLKYFYLTFSEPSLISLDEYVFNTEAHPLRVTR</sequence>
<dbReference type="GO" id="GO:0036503">
    <property type="term" value="P:ERAD pathway"/>
    <property type="evidence" value="ECO:0007669"/>
    <property type="project" value="UniProtKB-ARBA"/>
</dbReference>
<dbReference type="PANTHER" id="PTHR11742">
    <property type="entry name" value="MANNOSYL-OLIGOSACCHARIDE ALPHA-1,2-MANNOSIDASE-RELATED"/>
    <property type="match status" value="1"/>
</dbReference>
<dbReference type="EMBL" id="CDPU01000021">
    <property type="protein sequence ID" value="CEO51089.1"/>
    <property type="molecule type" value="Genomic_DNA"/>
</dbReference>
<evidence type="ECO:0000256" key="11">
    <source>
        <dbReference type="SAM" id="SignalP"/>
    </source>
</evidence>
<feature type="active site" evidence="6">
    <location>
        <position position="514"/>
    </location>
</feature>
<protein>
    <recommendedName>
        <fullName evidence="9">alpha-1,2-Mannosidase</fullName>
        <ecNumber evidence="9">3.2.1.-</ecNumber>
    </recommendedName>
</protein>
<dbReference type="GO" id="GO:0004571">
    <property type="term" value="F:mannosyl-oligosaccharide 1,2-alpha-mannosidase activity"/>
    <property type="evidence" value="ECO:0007669"/>
    <property type="project" value="InterPro"/>
</dbReference>
<dbReference type="GO" id="GO:0005975">
    <property type="term" value="P:carbohydrate metabolic process"/>
    <property type="evidence" value="ECO:0007669"/>
    <property type="project" value="InterPro"/>
</dbReference>
<keyword evidence="7" id="KW-0106">Calcium</keyword>
<dbReference type="GO" id="GO:0016020">
    <property type="term" value="C:membrane"/>
    <property type="evidence" value="ECO:0007669"/>
    <property type="project" value="InterPro"/>
</dbReference>
<keyword evidence="7" id="KW-0479">Metal-binding</keyword>
<evidence type="ECO:0000256" key="10">
    <source>
        <dbReference type="SAM" id="MobiDB-lite"/>
    </source>
</evidence>
<organism evidence="12">
    <name type="scientific">Bionectria ochroleuca</name>
    <name type="common">Gliocladium roseum</name>
    <dbReference type="NCBI Taxonomy" id="29856"/>
    <lineage>
        <taxon>Eukaryota</taxon>
        <taxon>Fungi</taxon>
        <taxon>Dikarya</taxon>
        <taxon>Ascomycota</taxon>
        <taxon>Pezizomycotina</taxon>
        <taxon>Sordariomycetes</taxon>
        <taxon>Hypocreomycetidae</taxon>
        <taxon>Hypocreales</taxon>
        <taxon>Bionectriaceae</taxon>
        <taxon>Clonostachys</taxon>
    </lineage>
</organism>
<feature type="active site" description="Proton donor" evidence="6">
    <location>
        <position position="330"/>
    </location>
</feature>
<dbReference type="FunFam" id="1.50.10.10:FF:000037">
    <property type="entry name" value="alpha-1,2-Mannosidase"/>
    <property type="match status" value="1"/>
</dbReference>
<name>A0A0B7K1L2_BIOOC</name>
<proteinExistence type="inferred from homology"/>
<dbReference type="InterPro" id="IPR001382">
    <property type="entry name" value="Glyco_hydro_47"/>
</dbReference>
<accession>A0A0B7K1L2</accession>
<feature type="binding site" evidence="7">
    <location>
        <position position="602"/>
    </location>
    <ligand>
        <name>Ca(2+)</name>
        <dbReference type="ChEBI" id="CHEBI:29108"/>
    </ligand>
</feature>
<evidence type="ECO:0000256" key="1">
    <source>
        <dbReference type="ARBA" id="ARBA00001913"/>
    </source>
</evidence>
<dbReference type="PRINTS" id="PR00747">
    <property type="entry name" value="GLYHDRLASE47"/>
</dbReference>
<reference evidence="12" key="1">
    <citation type="submission" date="2015-01" db="EMBL/GenBank/DDBJ databases">
        <authorList>
            <person name="Durling Mikael"/>
        </authorList>
    </citation>
    <scope>NUCLEOTIDE SEQUENCE</scope>
</reference>
<evidence type="ECO:0000256" key="6">
    <source>
        <dbReference type="PIRSR" id="PIRSR601382-1"/>
    </source>
</evidence>
<feature type="active site" description="Proton donor" evidence="6">
    <location>
        <position position="449"/>
    </location>
</feature>
<keyword evidence="9" id="KW-0326">Glycosidase</keyword>
<dbReference type="UniPathway" id="UPA00378"/>
<keyword evidence="4 9" id="KW-0378">Hydrolase</keyword>
<feature type="active site" description="Proton donor" evidence="6">
    <location>
        <position position="194"/>
    </location>
</feature>
<feature type="disulfide bond" evidence="8">
    <location>
        <begin position="406"/>
        <end position="435"/>
    </location>
</feature>
<evidence type="ECO:0000256" key="5">
    <source>
        <dbReference type="ARBA" id="ARBA00023157"/>
    </source>
</evidence>
<feature type="signal peptide" evidence="11">
    <location>
        <begin position="1"/>
        <end position="29"/>
    </location>
</feature>
<comment type="similarity">
    <text evidence="3 9">Belongs to the glycosyl hydrolase 47 family.</text>
</comment>
<keyword evidence="5 8" id="KW-1015">Disulfide bond</keyword>
<feature type="compositionally biased region" description="Low complexity" evidence="10">
    <location>
        <begin position="35"/>
        <end position="50"/>
    </location>
</feature>
<gene>
    <name evidence="12" type="ORF">BN869_000007147_1</name>
</gene>
<feature type="region of interest" description="Disordered" evidence="10">
    <location>
        <begin position="33"/>
        <end position="53"/>
    </location>
</feature>
<dbReference type="PANTHER" id="PTHR11742:SF89">
    <property type="entry name" value="ALPHA-1,2-MANNOSIDASE"/>
    <property type="match status" value="1"/>
</dbReference>
<comment type="pathway">
    <text evidence="2">Protein modification; protein glycosylation.</text>
</comment>
<evidence type="ECO:0000256" key="7">
    <source>
        <dbReference type="PIRSR" id="PIRSR601382-2"/>
    </source>
</evidence>
<evidence type="ECO:0000256" key="2">
    <source>
        <dbReference type="ARBA" id="ARBA00004922"/>
    </source>
</evidence>
<dbReference type="EC" id="3.2.1.-" evidence="9"/>
<evidence type="ECO:0000256" key="4">
    <source>
        <dbReference type="ARBA" id="ARBA00022801"/>
    </source>
</evidence>
<dbReference type="Gene3D" id="1.50.10.10">
    <property type="match status" value="1"/>
</dbReference>
<dbReference type="InterPro" id="IPR012341">
    <property type="entry name" value="6hp_glycosidase-like_sf"/>
</dbReference>
<dbReference type="InterPro" id="IPR036026">
    <property type="entry name" value="Seven-hairpin_glycosidases"/>
</dbReference>
<comment type="cofactor">
    <cofactor evidence="1 7">
        <name>Ca(2+)</name>
        <dbReference type="ChEBI" id="CHEBI:29108"/>
    </cofactor>
</comment>
<evidence type="ECO:0000256" key="9">
    <source>
        <dbReference type="RuleBase" id="RU361193"/>
    </source>
</evidence>
<feature type="chain" id="PRO_5002118108" description="alpha-1,2-Mannosidase" evidence="11">
    <location>
        <begin position="30"/>
        <end position="611"/>
    </location>
</feature>
<evidence type="ECO:0000256" key="8">
    <source>
        <dbReference type="PIRSR" id="PIRSR601382-3"/>
    </source>
</evidence>
<dbReference type="AlphaFoldDB" id="A0A0B7K1L2"/>
<dbReference type="SUPFAM" id="SSF48225">
    <property type="entry name" value="Seven-hairpin glycosidases"/>
    <property type="match status" value="1"/>
</dbReference>
<dbReference type="GO" id="GO:0005509">
    <property type="term" value="F:calcium ion binding"/>
    <property type="evidence" value="ECO:0007669"/>
    <property type="project" value="InterPro"/>
</dbReference>
<dbReference type="GO" id="GO:0005783">
    <property type="term" value="C:endoplasmic reticulum"/>
    <property type="evidence" value="ECO:0007669"/>
    <property type="project" value="TreeGrafter"/>
</dbReference>
<evidence type="ECO:0000313" key="12">
    <source>
        <dbReference type="EMBL" id="CEO51089.1"/>
    </source>
</evidence>
<dbReference type="Pfam" id="PF01532">
    <property type="entry name" value="Glyco_hydro_47"/>
    <property type="match status" value="1"/>
</dbReference>
<evidence type="ECO:0000256" key="3">
    <source>
        <dbReference type="ARBA" id="ARBA00007658"/>
    </source>
</evidence>
<keyword evidence="11" id="KW-0732">Signal</keyword>
<dbReference type="InterPro" id="IPR050749">
    <property type="entry name" value="Glycosyl_Hydrolase_47"/>
</dbReference>